<reference evidence="3 4" key="1">
    <citation type="submission" date="2018-08" db="EMBL/GenBank/DDBJ databases">
        <authorList>
            <person name="Laetsch R D."/>
            <person name="Stevens L."/>
            <person name="Kumar S."/>
            <person name="Blaxter L. M."/>
        </authorList>
    </citation>
    <scope>NUCLEOTIDE SEQUENCE [LARGE SCALE GENOMIC DNA]</scope>
</reference>
<dbReference type="InterPro" id="IPR040264">
    <property type="entry name" value="T15H9.4-like"/>
</dbReference>
<dbReference type="InterPro" id="IPR036034">
    <property type="entry name" value="PDZ_sf"/>
</dbReference>
<gene>
    <name evidence="3" type="ORF">NLS_LOCUS109</name>
</gene>
<dbReference type="SMART" id="SM00228">
    <property type="entry name" value="PDZ"/>
    <property type="match status" value="2"/>
</dbReference>
<feature type="region of interest" description="Disordered" evidence="1">
    <location>
        <begin position="1"/>
        <end position="34"/>
    </location>
</feature>
<dbReference type="PANTHER" id="PTHR31327:SF3">
    <property type="entry name" value="PDZ DOMAIN-CONTAINING PROTEIN"/>
    <property type="match status" value="1"/>
</dbReference>
<name>A0A3P6SDG9_LITSI</name>
<evidence type="ECO:0000313" key="4">
    <source>
        <dbReference type="Proteomes" id="UP000277928"/>
    </source>
</evidence>
<dbReference type="EMBL" id="UYRX01000002">
    <property type="protein sequence ID" value="VDK67403.1"/>
    <property type="molecule type" value="Genomic_DNA"/>
</dbReference>
<dbReference type="OrthoDB" id="4217619at2759"/>
<keyword evidence="4" id="KW-1185">Reference proteome</keyword>
<organism evidence="3 4">
    <name type="scientific">Litomosoides sigmodontis</name>
    <name type="common">Filarial nematode worm</name>
    <dbReference type="NCBI Taxonomy" id="42156"/>
    <lineage>
        <taxon>Eukaryota</taxon>
        <taxon>Metazoa</taxon>
        <taxon>Ecdysozoa</taxon>
        <taxon>Nematoda</taxon>
        <taxon>Chromadorea</taxon>
        <taxon>Rhabditida</taxon>
        <taxon>Spirurina</taxon>
        <taxon>Spiruromorpha</taxon>
        <taxon>Filarioidea</taxon>
        <taxon>Onchocercidae</taxon>
        <taxon>Litomosoides</taxon>
    </lineage>
</organism>
<sequence length="326" mass="36605">MRSKERRKRKEDSDVSTDREAAEDQQQLQQRPVAHLSSLEPFQDTVLLKKPLGLRICKNTLQVTYIEESGASVGRVFVGDVIIAVDRQKISTIEELNSVLKKPSSMVAVGFKRTYYSKCKHKRTFAEKISVERGREMKCTGRAIDLYLVQMALNISDMVDVSDVLGLSVKYDAKERIQVNATAANSLASIHLRPGDIIREVNEHPIASKTMLDHFIQEGVIEKGQVNFTIECSAGGVDSYRDQIELGSDVLEIAQKQIAQFRTTLVSKTLNRPSILRKQQVDKSNRRITISQDFVELPIGADFDPSKLKACKGANTEMRSTQRHGL</sequence>
<evidence type="ECO:0000259" key="2">
    <source>
        <dbReference type="SMART" id="SM00228"/>
    </source>
</evidence>
<dbReference type="Gene3D" id="2.30.42.10">
    <property type="match status" value="1"/>
</dbReference>
<dbReference type="Proteomes" id="UP000277928">
    <property type="component" value="Unassembled WGS sequence"/>
</dbReference>
<dbReference type="SUPFAM" id="SSF50156">
    <property type="entry name" value="PDZ domain-like"/>
    <property type="match status" value="2"/>
</dbReference>
<evidence type="ECO:0000256" key="1">
    <source>
        <dbReference type="SAM" id="MobiDB-lite"/>
    </source>
</evidence>
<accession>A0A3P6SDG9</accession>
<evidence type="ECO:0000313" key="3">
    <source>
        <dbReference type="EMBL" id="VDK67403.1"/>
    </source>
</evidence>
<feature type="compositionally biased region" description="Basic and acidic residues" evidence="1">
    <location>
        <begin position="10"/>
        <end position="22"/>
    </location>
</feature>
<dbReference type="InterPro" id="IPR001478">
    <property type="entry name" value="PDZ"/>
</dbReference>
<feature type="domain" description="PDZ" evidence="2">
    <location>
        <begin position="163"/>
        <end position="236"/>
    </location>
</feature>
<feature type="domain" description="PDZ" evidence="2">
    <location>
        <begin position="50"/>
        <end position="115"/>
    </location>
</feature>
<dbReference type="PANTHER" id="PTHR31327">
    <property type="entry name" value="SPERM MEIOSIS PDZ DOMAIN CONTAINING PROTEINS-RELATED"/>
    <property type="match status" value="1"/>
</dbReference>
<dbReference type="OMA" id="IQFRMAV"/>
<proteinExistence type="predicted"/>
<dbReference type="AlphaFoldDB" id="A0A3P6SDG9"/>
<protein>
    <recommendedName>
        <fullName evidence="2">PDZ domain-containing protein</fullName>
    </recommendedName>
</protein>